<dbReference type="Pfam" id="PF04264">
    <property type="entry name" value="YceI"/>
    <property type="match status" value="1"/>
</dbReference>
<dbReference type="InterPro" id="IPR036761">
    <property type="entry name" value="TTHA0802/YceI-like_sf"/>
</dbReference>
<feature type="domain" description="Lipid/polyisoprenoid-binding YceI-like" evidence="2">
    <location>
        <begin position="2"/>
        <end position="170"/>
    </location>
</feature>
<dbReference type="OrthoDB" id="9811006at2"/>
<dbReference type="EMBL" id="BIFS01000001">
    <property type="protein sequence ID" value="GCE19404.1"/>
    <property type="molecule type" value="Genomic_DNA"/>
</dbReference>
<comment type="similarity">
    <text evidence="1">Belongs to the UPF0312 family.</text>
</comment>
<organism evidence="3 4">
    <name type="scientific">Dictyobacter kobayashii</name>
    <dbReference type="NCBI Taxonomy" id="2014872"/>
    <lineage>
        <taxon>Bacteria</taxon>
        <taxon>Bacillati</taxon>
        <taxon>Chloroflexota</taxon>
        <taxon>Ktedonobacteria</taxon>
        <taxon>Ktedonobacterales</taxon>
        <taxon>Dictyobacteraceae</taxon>
        <taxon>Dictyobacter</taxon>
    </lineage>
</organism>
<dbReference type="Proteomes" id="UP000287188">
    <property type="component" value="Unassembled WGS sequence"/>
</dbReference>
<evidence type="ECO:0000313" key="4">
    <source>
        <dbReference type="Proteomes" id="UP000287188"/>
    </source>
</evidence>
<proteinExistence type="inferred from homology"/>
<reference evidence="4" key="1">
    <citation type="submission" date="2018-12" db="EMBL/GenBank/DDBJ databases">
        <title>Tengunoibacter tsumagoiensis gen. nov., sp. nov., Dictyobacter kobayashii sp. nov., D. alpinus sp. nov., and D. joshuensis sp. nov. and description of Dictyobacteraceae fam. nov. within the order Ktedonobacterales isolated from Tengu-no-mugimeshi.</title>
        <authorList>
            <person name="Wang C.M."/>
            <person name="Zheng Y."/>
            <person name="Sakai Y."/>
            <person name="Toyoda A."/>
            <person name="Minakuchi Y."/>
            <person name="Abe K."/>
            <person name="Yokota A."/>
            <person name="Yabe S."/>
        </authorList>
    </citation>
    <scope>NUCLEOTIDE SEQUENCE [LARGE SCALE GENOMIC DNA]</scope>
    <source>
        <strain evidence="4">Uno11</strain>
    </source>
</reference>
<dbReference type="InterPro" id="IPR007372">
    <property type="entry name" value="Lipid/polyisoprenoid-bd_YceI"/>
</dbReference>
<gene>
    <name evidence="3" type="ORF">KDK_32040</name>
</gene>
<keyword evidence="4" id="KW-1185">Reference proteome</keyword>
<dbReference type="PANTHER" id="PTHR34406">
    <property type="entry name" value="PROTEIN YCEI"/>
    <property type="match status" value="1"/>
</dbReference>
<name>A0A402AK31_9CHLR</name>
<dbReference type="AlphaFoldDB" id="A0A402AK31"/>
<dbReference type="PANTHER" id="PTHR34406:SF1">
    <property type="entry name" value="PROTEIN YCEI"/>
    <property type="match status" value="1"/>
</dbReference>
<dbReference type="SMART" id="SM00867">
    <property type="entry name" value="YceI"/>
    <property type="match status" value="1"/>
</dbReference>
<protein>
    <submittedName>
        <fullName evidence="3">Polyisoprenoid-binding protein</fullName>
    </submittedName>
</protein>
<comment type="caution">
    <text evidence="3">The sequence shown here is derived from an EMBL/GenBank/DDBJ whole genome shotgun (WGS) entry which is preliminary data.</text>
</comment>
<dbReference type="Gene3D" id="2.40.128.110">
    <property type="entry name" value="Lipid/polyisoprenoid-binding, YceI-like"/>
    <property type="match status" value="1"/>
</dbReference>
<dbReference type="RefSeq" id="WP_126551286.1">
    <property type="nucleotide sequence ID" value="NZ_BIFS01000001.1"/>
</dbReference>
<dbReference type="SUPFAM" id="SSF101874">
    <property type="entry name" value="YceI-like"/>
    <property type="match status" value="1"/>
</dbReference>
<sequence>MAWTIDASHSHIGFSVRHMVVSTVRGQFNVVRGTLNLDETNPAASWVEAEADAASIDTHDANRDGHLRSADFFDVENYPKVTFKSTQVEGNEGDFKVTGDLTLHGVTKPVTFDVEYSGYVKDPYGLNRAGFSAQAKINRKDFGLTWGPLLETGGAVVSDEVKLNLEFEATQQPA</sequence>
<evidence type="ECO:0000313" key="3">
    <source>
        <dbReference type="EMBL" id="GCE19404.1"/>
    </source>
</evidence>
<evidence type="ECO:0000259" key="2">
    <source>
        <dbReference type="SMART" id="SM00867"/>
    </source>
</evidence>
<evidence type="ECO:0000256" key="1">
    <source>
        <dbReference type="ARBA" id="ARBA00008812"/>
    </source>
</evidence>
<accession>A0A402AK31</accession>